<feature type="coiled-coil region" evidence="1">
    <location>
        <begin position="1136"/>
        <end position="1166"/>
    </location>
</feature>
<dbReference type="KEGG" id="cre:CHLRE_10g446275v5"/>
<gene>
    <name evidence="3" type="ORF">CHLRE_10g446275v5</name>
</gene>
<feature type="compositionally biased region" description="Low complexity" evidence="2">
    <location>
        <begin position="863"/>
        <end position="874"/>
    </location>
</feature>
<feature type="region of interest" description="Disordered" evidence="2">
    <location>
        <begin position="579"/>
        <end position="644"/>
    </location>
</feature>
<feature type="region of interest" description="Disordered" evidence="2">
    <location>
        <begin position="741"/>
        <end position="797"/>
    </location>
</feature>
<feature type="compositionally biased region" description="Pro residues" evidence="2">
    <location>
        <begin position="747"/>
        <end position="759"/>
    </location>
</feature>
<feature type="region of interest" description="Disordered" evidence="2">
    <location>
        <begin position="270"/>
        <end position="354"/>
    </location>
</feature>
<keyword evidence="1" id="KW-0175">Coiled coil</keyword>
<accession>A0A2K3DAV7</accession>
<feature type="region of interest" description="Disordered" evidence="2">
    <location>
        <begin position="1218"/>
        <end position="1245"/>
    </location>
</feature>
<feature type="region of interest" description="Disordered" evidence="2">
    <location>
        <begin position="839"/>
        <end position="916"/>
    </location>
</feature>
<feature type="compositionally biased region" description="Gly residues" evidence="2">
    <location>
        <begin position="617"/>
        <end position="633"/>
    </location>
</feature>
<feature type="compositionally biased region" description="Polar residues" evidence="2">
    <location>
        <begin position="933"/>
        <end position="952"/>
    </location>
</feature>
<protein>
    <submittedName>
        <fullName evidence="3">Uncharacterized protein</fullName>
    </submittedName>
</protein>
<dbReference type="OrthoDB" id="10690143at2759"/>
<feature type="region of interest" description="Disordered" evidence="2">
    <location>
        <begin position="971"/>
        <end position="1027"/>
    </location>
</feature>
<dbReference type="STRING" id="3055.A0A2K3DAV7"/>
<evidence type="ECO:0000256" key="2">
    <source>
        <dbReference type="SAM" id="MobiDB-lite"/>
    </source>
</evidence>
<name>A0A2K3DAV7_CHLRE</name>
<feature type="region of interest" description="Disordered" evidence="2">
    <location>
        <begin position="479"/>
        <end position="542"/>
    </location>
</feature>
<evidence type="ECO:0000313" key="4">
    <source>
        <dbReference type="Proteomes" id="UP000006906"/>
    </source>
</evidence>
<feature type="compositionally biased region" description="Pro residues" evidence="2">
    <location>
        <begin position="484"/>
        <end position="493"/>
    </location>
</feature>
<dbReference type="InParanoid" id="A0A2K3DAV7"/>
<dbReference type="RefSeq" id="XP_042920286.1">
    <property type="nucleotide sequence ID" value="XM_043066889.1"/>
</dbReference>
<dbReference type="GO" id="GO:0005525">
    <property type="term" value="F:GTP binding"/>
    <property type="evidence" value="ECO:0000318"/>
    <property type="project" value="GO_Central"/>
</dbReference>
<evidence type="ECO:0000256" key="1">
    <source>
        <dbReference type="SAM" id="Coils"/>
    </source>
</evidence>
<feature type="region of interest" description="Disordered" evidence="2">
    <location>
        <begin position="1363"/>
        <end position="1390"/>
    </location>
</feature>
<feature type="region of interest" description="Disordered" evidence="2">
    <location>
        <begin position="1"/>
        <end position="45"/>
    </location>
</feature>
<evidence type="ECO:0000313" key="3">
    <source>
        <dbReference type="EMBL" id="PNW77664.1"/>
    </source>
</evidence>
<sequence>MSDLHTRGCEGLPAGSTAAPVPTSAPGESDYGPDHSPTPESATPFPFAFTPAVFSAIDDDDEDGISGLYRHLLADDDATGAGTATADGIPSALTTSLPPSTAAITDGAAGDLLELWASVCRQNSSGGNVADTMMPGGPLTASPACPGSPPPVPSTAAAVVHQPALTHTLPGASNTTLCTAGAALQAPPGGCAALQQQLQQVTAVGAASVPALLDITSAASPPAPGSVLTAPMQQAAPDGRCHTTMQHVTMHATEHAAACGSLVVHQQLPAPQPTQTPQHHPPQVQQQQQPHQQQQSSQNYHQHVLLQGQFQQHQQQLGPPYSGSAVPDGAPWRRSGAAALGDPPTRHGSTPLPTPEVKRLYANSTSALAGLASAKSLPCAAGRVAGGWLPAGRNEGLQTAAASLPAAAWHDAPQSAGGGALPPTDAVCRPGPGAAPAQHCAHRDMQMQDLHQHQPPQPQVAGSVVQAQLGGSWPRLHVALSPNHPRPILPPCPHQHQLAARPSQQRQVQAPHPKRMPGPSQPPALQRQHYAPQGQHPNYQGDHAPAAVHAAVQPVDVERGIMPPRLCAKRSALVGPSAPAGIGRWTPTQPQCGGADAAAAAPLPPHNQRSGSFSGAPGDGTSGPGGVGLGNGFGCQPPQQPAVYGANRVQTGPEAWRLSQGYQGGHAPGPAGVAPNGCSSTSDGNSASGGANSSRANVYAHGSSSDHGSQPPKDLPALKRWLMMIEDEVHMRKRPRHLDGAHEQEPMAPPQRPPAPMPVAPAAACQDGQVPCNPQPQLPNGGTPAQLPPRGPGGSVDRPMLLTAPPPRRATDTGMAAWPLQHRGGSDAAAYVPCGRNGLPADADGPEGRSRKGSLSADGAAWRCAPRAAHQPAHPHQERQTGLPAGGVAQHGAHAQGAANAAQARSGEPGQPPEMKADPRVAALRQGFRKWLEQQQQQQSAFHTGNPQQVQQGPGHDATPIAAYAAFSDGAEKPAEVPDPQGAVFGPAPGPAAAGGTRPLQQGEAGTSGISVHQLQQQQRERLQQQRHERLQKQLQLMNELQLRPPTGSRPGNNAPAGVPPLQNAQLSSAPALQCAGGAGTRQPAPSQFGRPVPAVCGSGPMGEAQGHVGPSPVHQPCTAVQHQPEQQQQLLPQPLQQHQLMLQQQQQQQQQQQRHQQLLQQQKQQQEMLSQRHHHERLQQQQLQQQQQLLWSLQQQGPFVAPQAQQQLSILQGVEMRPPHQNSGIRASLTGGPAAPHRQPVMEPAGSCPAAAVVQRGPPHAASPWVQDQSAQGLYPPAPQQSGMVQTAHMQHRAHGHGSMPQQPQPCRQVSQPCADPAQQRGGAMLGAPGTEPSAALQAAPMHLHAHMLAAAHPATLFGHAAQVPPQVPQQQQQQQWHQLQQQQRTPRK</sequence>
<dbReference type="Proteomes" id="UP000006906">
    <property type="component" value="Chromosome 10"/>
</dbReference>
<dbReference type="EMBL" id="CM008971">
    <property type="protein sequence ID" value="PNW77664.1"/>
    <property type="molecule type" value="Genomic_DNA"/>
</dbReference>
<feature type="compositionally biased region" description="Low complexity" evidence="2">
    <location>
        <begin position="668"/>
        <end position="697"/>
    </location>
</feature>
<proteinExistence type="predicted"/>
<feature type="compositionally biased region" description="Low complexity" evidence="2">
    <location>
        <begin position="1364"/>
        <end position="1390"/>
    </location>
</feature>
<feature type="compositionally biased region" description="Low complexity" evidence="2">
    <location>
        <begin position="886"/>
        <end position="904"/>
    </location>
</feature>
<dbReference type="Gramene" id="PNW77664">
    <property type="protein sequence ID" value="PNW77664"/>
    <property type="gene ID" value="CHLRE_10g446275v5"/>
</dbReference>
<organism evidence="3 4">
    <name type="scientific">Chlamydomonas reinhardtii</name>
    <name type="common">Chlamydomonas smithii</name>
    <dbReference type="NCBI Taxonomy" id="3055"/>
    <lineage>
        <taxon>Eukaryota</taxon>
        <taxon>Viridiplantae</taxon>
        <taxon>Chlorophyta</taxon>
        <taxon>core chlorophytes</taxon>
        <taxon>Chlorophyceae</taxon>
        <taxon>CS clade</taxon>
        <taxon>Chlamydomonadales</taxon>
        <taxon>Chlamydomonadaceae</taxon>
        <taxon>Chlamydomonas</taxon>
    </lineage>
</organism>
<feature type="region of interest" description="Disordered" evidence="2">
    <location>
        <begin position="658"/>
        <end position="715"/>
    </location>
</feature>
<feature type="region of interest" description="Disordered" evidence="2">
    <location>
        <begin position="1296"/>
        <end position="1326"/>
    </location>
</feature>
<reference evidence="3 4" key="1">
    <citation type="journal article" date="2007" name="Science">
        <title>The Chlamydomonas genome reveals the evolution of key animal and plant functions.</title>
        <authorList>
            <person name="Merchant S.S."/>
            <person name="Prochnik S.E."/>
            <person name="Vallon O."/>
            <person name="Harris E.H."/>
            <person name="Karpowicz S.J."/>
            <person name="Witman G.B."/>
            <person name="Terry A."/>
            <person name="Salamov A."/>
            <person name="Fritz-Laylin L.K."/>
            <person name="Marechal-Drouard L."/>
            <person name="Marshall W.F."/>
            <person name="Qu L.H."/>
            <person name="Nelson D.R."/>
            <person name="Sanderfoot A.A."/>
            <person name="Spalding M.H."/>
            <person name="Kapitonov V.V."/>
            <person name="Ren Q."/>
            <person name="Ferris P."/>
            <person name="Lindquist E."/>
            <person name="Shapiro H."/>
            <person name="Lucas S.M."/>
            <person name="Grimwood J."/>
            <person name="Schmutz J."/>
            <person name="Cardol P."/>
            <person name="Cerutti H."/>
            <person name="Chanfreau G."/>
            <person name="Chen C.L."/>
            <person name="Cognat V."/>
            <person name="Croft M.T."/>
            <person name="Dent R."/>
            <person name="Dutcher S."/>
            <person name="Fernandez E."/>
            <person name="Fukuzawa H."/>
            <person name="Gonzalez-Ballester D."/>
            <person name="Gonzalez-Halphen D."/>
            <person name="Hallmann A."/>
            <person name="Hanikenne M."/>
            <person name="Hippler M."/>
            <person name="Inwood W."/>
            <person name="Jabbari K."/>
            <person name="Kalanon M."/>
            <person name="Kuras R."/>
            <person name="Lefebvre P.A."/>
            <person name="Lemaire S.D."/>
            <person name="Lobanov A.V."/>
            <person name="Lohr M."/>
            <person name="Manuell A."/>
            <person name="Meier I."/>
            <person name="Mets L."/>
            <person name="Mittag M."/>
            <person name="Mittelmeier T."/>
            <person name="Moroney J.V."/>
            <person name="Moseley J."/>
            <person name="Napoli C."/>
            <person name="Nedelcu A.M."/>
            <person name="Niyogi K."/>
            <person name="Novoselov S.V."/>
            <person name="Paulsen I.T."/>
            <person name="Pazour G."/>
            <person name="Purton S."/>
            <person name="Ral J.P."/>
            <person name="Riano-Pachon D.M."/>
            <person name="Riekhof W."/>
            <person name="Rymarquis L."/>
            <person name="Schroda M."/>
            <person name="Stern D."/>
            <person name="Umen J."/>
            <person name="Willows R."/>
            <person name="Wilson N."/>
            <person name="Zimmer S.L."/>
            <person name="Allmer J."/>
            <person name="Balk J."/>
            <person name="Bisova K."/>
            <person name="Chen C.J."/>
            <person name="Elias M."/>
            <person name="Gendler K."/>
            <person name="Hauser C."/>
            <person name="Lamb M.R."/>
            <person name="Ledford H."/>
            <person name="Long J.C."/>
            <person name="Minagawa J."/>
            <person name="Page M.D."/>
            <person name="Pan J."/>
            <person name="Pootakham W."/>
            <person name="Roje S."/>
            <person name="Rose A."/>
            <person name="Stahlberg E."/>
            <person name="Terauchi A.M."/>
            <person name="Yang P."/>
            <person name="Ball S."/>
            <person name="Bowler C."/>
            <person name="Dieckmann C.L."/>
            <person name="Gladyshev V.N."/>
            <person name="Green P."/>
            <person name="Jorgensen R."/>
            <person name="Mayfield S."/>
            <person name="Mueller-Roeber B."/>
            <person name="Rajamani S."/>
            <person name="Sayre R.T."/>
            <person name="Brokstein P."/>
            <person name="Dubchak I."/>
            <person name="Goodstein D."/>
            <person name="Hornick L."/>
            <person name="Huang Y.W."/>
            <person name="Jhaveri J."/>
            <person name="Luo Y."/>
            <person name="Martinez D."/>
            <person name="Ngau W.C."/>
            <person name="Otillar B."/>
            <person name="Poliakov A."/>
            <person name="Porter A."/>
            <person name="Szajkowski L."/>
            <person name="Werner G."/>
            <person name="Zhou K."/>
            <person name="Grigoriev I.V."/>
            <person name="Rokhsar D.S."/>
            <person name="Grossman A.R."/>
        </authorList>
    </citation>
    <scope>NUCLEOTIDE SEQUENCE [LARGE SCALE GENOMIC DNA]</scope>
    <source>
        <strain evidence="4">CC-503</strain>
    </source>
</reference>
<keyword evidence="4" id="KW-1185">Reference proteome</keyword>
<dbReference type="GeneID" id="66055057"/>
<feature type="compositionally biased region" description="Low complexity" evidence="2">
    <location>
        <begin position="270"/>
        <end position="317"/>
    </location>
</feature>
<feature type="region of interest" description="Disordered" evidence="2">
    <location>
        <begin position="1043"/>
        <end position="1130"/>
    </location>
</feature>
<feature type="region of interest" description="Disordered" evidence="2">
    <location>
        <begin position="931"/>
        <end position="957"/>
    </location>
</feature>
<feature type="compositionally biased region" description="Low complexity" evidence="2">
    <location>
        <begin position="980"/>
        <end position="999"/>
    </location>
</feature>
<dbReference type="GO" id="GO:0003924">
    <property type="term" value="F:GTPase activity"/>
    <property type="evidence" value="ECO:0000318"/>
    <property type="project" value="GO_Central"/>
</dbReference>
<feature type="compositionally biased region" description="Polar residues" evidence="2">
    <location>
        <begin position="1301"/>
        <end position="1313"/>
    </location>
</feature>